<dbReference type="RefSeq" id="WP_116025229.1">
    <property type="nucleotide sequence ID" value="NZ_QTTT01000001.1"/>
</dbReference>
<name>A0A3D9SWQ1_9ACTN</name>
<evidence type="ECO:0000256" key="2">
    <source>
        <dbReference type="SAM" id="SignalP"/>
    </source>
</evidence>
<comment type="caution">
    <text evidence="3">The sequence shown here is derived from an EMBL/GenBank/DDBJ whole genome shotgun (WGS) entry which is preliminary data.</text>
</comment>
<evidence type="ECO:0000313" key="4">
    <source>
        <dbReference type="Proteomes" id="UP000256661"/>
    </source>
</evidence>
<evidence type="ECO:0000313" key="3">
    <source>
        <dbReference type="EMBL" id="REF00018.1"/>
    </source>
</evidence>
<dbReference type="EMBL" id="QTTT01000001">
    <property type="protein sequence ID" value="REF00018.1"/>
    <property type="molecule type" value="Genomic_DNA"/>
</dbReference>
<dbReference type="Proteomes" id="UP000256661">
    <property type="component" value="Unassembled WGS sequence"/>
</dbReference>
<accession>A0A3D9SWQ1</accession>
<proteinExistence type="predicted"/>
<keyword evidence="4" id="KW-1185">Reference proteome</keyword>
<organism evidence="3 4">
    <name type="scientific">Thermomonospora umbrina</name>
    <dbReference type="NCBI Taxonomy" id="111806"/>
    <lineage>
        <taxon>Bacteria</taxon>
        <taxon>Bacillati</taxon>
        <taxon>Actinomycetota</taxon>
        <taxon>Actinomycetes</taxon>
        <taxon>Streptosporangiales</taxon>
        <taxon>Thermomonosporaceae</taxon>
        <taxon>Thermomonospora</taxon>
    </lineage>
</organism>
<gene>
    <name evidence="3" type="ORF">DFJ69_5538</name>
</gene>
<feature type="region of interest" description="Disordered" evidence="1">
    <location>
        <begin position="31"/>
        <end position="50"/>
    </location>
</feature>
<evidence type="ECO:0000256" key="1">
    <source>
        <dbReference type="SAM" id="MobiDB-lite"/>
    </source>
</evidence>
<dbReference type="AlphaFoldDB" id="A0A3D9SWQ1"/>
<keyword evidence="2" id="KW-0732">Signal</keyword>
<feature type="chain" id="PRO_5039664423" description="Peptidase inhibitor family I36" evidence="2">
    <location>
        <begin position="20"/>
        <end position="176"/>
    </location>
</feature>
<sequence length="176" mass="18703">MSRSRLTAFGTLGASVALAASPLAVANAAAAPKPSPTVTRPAPATAAPSPGEITTAAADGHVYAYEHADYTGVACGWTGNHNWWKYPRADIYGGPAATCWGEYNPNMLNRATSLWNNGHPTGRSVVRFWKGQSGSTPKLCLNAGDYWGNLNDGGRRFNDGSWANDEIEAHSWGYDC</sequence>
<feature type="signal peptide" evidence="2">
    <location>
        <begin position="1"/>
        <end position="19"/>
    </location>
</feature>
<reference evidence="3 4" key="1">
    <citation type="submission" date="2018-08" db="EMBL/GenBank/DDBJ databases">
        <title>Sequencing the genomes of 1000 actinobacteria strains.</title>
        <authorList>
            <person name="Klenk H.-P."/>
        </authorList>
    </citation>
    <scope>NUCLEOTIDE SEQUENCE [LARGE SCALE GENOMIC DNA]</scope>
    <source>
        <strain evidence="3 4">DSM 43927</strain>
    </source>
</reference>
<protein>
    <recommendedName>
        <fullName evidence="5">Peptidase inhibitor family I36</fullName>
    </recommendedName>
</protein>
<dbReference type="OrthoDB" id="5195323at2"/>
<evidence type="ECO:0008006" key="5">
    <source>
        <dbReference type="Google" id="ProtNLM"/>
    </source>
</evidence>